<dbReference type="Proteomes" id="UP000194012">
    <property type="component" value="Unassembled WGS sequence"/>
</dbReference>
<dbReference type="InterPro" id="IPR008949">
    <property type="entry name" value="Isoprenoid_synthase_dom_sf"/>
</dbReference>
<proteinExistence type="predicted"/>
<dbReference type="EMBL" id="FWFJ01000026">
    <property type="protein sequence ID" value="SLN57700.1"/>
    <property type="molecule type" value="Genomic_DNA"/>
</dbReference>
<sequence>MADDLRDALLDADTLGKPVGQDDLYGRPNAVTEFGVLGATDRLKDILAGAISSIPSCEGEAQLAQMVQMQAERIMPVLPARMRA</sequence>
<organism evidence="1 2">
    <name type="scientific">Roseovarius gaetbuli</name>
    <dbReference type="NCBI Taxonomy" id="1356575"/>
    <lineage>
        <taxon>Bacteria</taxon>
        <taxon>Pseudomonadati</taxon>
        <taxon>Pseudomonadota</taxon>
        <taxon>Alphaproteobacteria</taxon>
        <taxon>Rhodobacterales</taxon>
        <taxon>Roseobacteraceae</taxon>
        <taxon>Roseovarius</taxon>
    </lineage>
</organism>
<evidence type="ECO:0000313" key="1">
    <source>
        <dbReference type="EMBL" id="SLN57700.1"/>
    </source>
</evidence>
<protein>
    <submittedName>
        <fullName evidence="1">Polyprenyl synthetase</fullName>
    </submittedName>
</protein>
<gene>
    <name evidence="1" type="ORF">ROG8370_02611</name>
</gene>
<accession>A0A1X6ZP91</accession>
<reference evidence="2" key="1">
    <citation type="submission" date="2017-03" db="EMBL/GenBank/DDBJ databases">
        <authorList>
            <person name="Rodrigo-Torres L."/>
            <person name="Arahal R.D."/>
            <person name="Lucena T."/>
        </authorList>
    </citation>
    <scope>NUCLEOTIDE SEQUENCE [LARGE SCALE GENOMIC DNA]</scope>
    <source>
        <strain evidence="2">CECT 8370</strain>
    </source>
</reference>
<dbReference type="AlphaFoldDB" id="A0A1X6ZP91"/>
<dbReference type="SUPFAM" id="SSF48576">
    <property type="entry name" value="Terpenoid synthases"/>
    <property type="match status" value="1"/>
</dbReference>
<name>A0A1X6ZP91_9RHOB</name>
<evidence type="ECO:0000313" key="2">
    <source>
        <dbReference type="Proteomes" id="UP000194012"/>
    </source>
</evidence>
<keyword evidence="2" id="KW-1185">Reference proteome</keyword>